<reference evidence="3 4" key="1">
    <citation type="submission" date="2013-08" db="EMBL/GenBank/DDBJ databases">
        <authorList>
            <person name="Durkin A.S."/>
            <person name="Haft D.R."/>
            <person name="McCorrison J."/>
            <person name="Torralba M."/>
            <person name="Gillis M."/>
            <person name="Haft D.H."/>
            <person name="Methe B."/>
            <person name="Sutton G."/>
            <person name="Nelson K.E."/>
        </authorList>
    </citation>
    <scope>NUCLEOTIDE SEQUENCE [LARGE SCALE GENOMIC DNA]</scope>
    <source>
        <strain evidence="3 4">F0068</strain>
    </source>
</reference>
<organism evidence="3 4">
    <name type="scientific">Hoylesella pleuritidis F0068</name>
    <dbReference type="NCBI Taxonomy" id="1081904"/>
    <lineage>
        <taxon>Bacteria</taxon>
        <taxon>Pseudomonadati</taxon>
        <taxon>Bacteroidota</taxon>
        <taxon>Bacteroidia</taxon>
        <taxon>Bacteroidales</taxon>
        <taxon>Prevotellaceae</taxon>
        <taxon>Hoylesella</taxon>
    </lineage>
</organism>
<evidence type="ECO:0000256" key="1">
    <source>
        <dbReference type="SAM" id="SignalP"/>
    </source>
</evidence>
<dbReference type="AlphaFoldDB" id="U2L089"/>
<evidence type="ECO:0000313" key="4">
    <source>
        <dbReference type="Proteomes" id="UP000016600"/>
    </source>
</evidence>
<gene>
    <name evidence="3" type="ORF">HMPREF1218_0789</name>
</gene>
<comment type="caution">
    <text evidence="3">The sequence shown here is derived from an EMBL/GenBank/DDBJ whole genome shotgun (WGS) entry which is preliminary data.</text>
</comment>
<dbReference type="InterPro" id="IPR032532">
    <property type="entry name" value="DUF4955"/>
</dbReference>
<dbReference type="GO" id="GO:0016829">
    <property type="term" value="F:lyase activity"/>
    <property type="evidence" value="ECO:0007669"/>
    <property type="project" value="UniProtKB-KW"/>
</dbReference>
<dbReference type="Proteomes" id="UP000016600">
    <property type="component" value="Unassembled WGS sequence"/>
</dbReference>
<evidence type="ECO:0000259" key="2">
    <source>
        <dbReference type="Pfam" id="PF16315"/>
    </source>
</evidence>
<dbReference type="EMBL" id="AWET01000051">
    <property type="protein sequence ID" value="ERJ97780.1"/>
    <property type="molecule type" value="Genomic_DNA"/>
</dbReference>
<dbReference type="RefSeq" id="WP_021584805.1">
    <property type="nucleotide sequence ID" value="NZ_AWET01000051.1"/>
</dbReference>
<dbReference type="InterPro" id="IPR012334">
    <property type="entry name" value="Pectin_lyas_fold"/>
</dbReference>
<protein>
    <submittedName>
        <fullName evidence="3">Pectate lyase super domain protein</fullName>
    </submittedName>
</protein>
<dbReference type="PATRIC" id="fig|1081904.3.peg.2286"/>
<keyword evidence="3" id="KW-0456">Lyase</keyword>
<dbReference type="Gene3D" id="2.160.20.10">
    <property type="entry name" value="Single-stranded right-handed beta-helix, Pectin lyase-like"/>
    <property type="match status" value="1"/>
</dbReference>
<sequence>MNTKTFISMIVSAFVALPVQADDSRFCTAWNAFVKQSATNVLLDFSYAGYNHGETAPPDVSTLGYTVYDVTDPEFGAVPNDGKSDRDALVRILKKIGAGKADARAIIYFPAGDYILHTSEDNTIGADGKAQSSALNIVMGHVILKGAGRDLTTLTMKDPNLPRNKNLYSSPVMISIRNNGEKNPPVWAQITGRAHKGDFTVEAENISPDIKPGTWVMLNLENNDAALVKQELLGHRLSSTMTNLKNDGVQVRDYHQVKSVSNGRITFYEPLMHDVDPQWGWKIVRYRHYEGVGIEDLTFVGNAKDHFKHHATWQDDGAYKPLDMVRMTDSWMRRVGFRSVSEAFTMSLCAGCSAYDITISGRRGHSAIRAQASSRVFIGKVFDRSDGYYNDDQSRYAKNVGQYHACGVSKQSIGCVIWDSQWGVDACFEAHATQPRATLFDVCKGGFMQYRMGGDRSQLPNHLDDLTLWNFNATNISSKTQLPFVWWDDKQIWFKTLPPTIVGFHGDAGVTFVAGQTKLDADHGHEVLPRSLYAAQLEKRLGAVPAWLKELEKVNDTTTGIVRIPQKAPSDNRIYDLNGRYVGTDSHALRRGIYIRGGKKLIK</sequence>
<dbReference type="SUPFAM" id="SSF51126">
    <property type="entry name" value="Pectin lyase-like"/>
    <property type="match status" value="1"/>
</dbReference>
<accession>U2L089</accession>
<feature type="signal peptide" evidence="1">
    <location>
        <begin position="1"/>
        <end position="21"/>
    </location>
</feature>
<proteinExistence type="predicted"/>
<keyword evidence="1" id="KW-0732">Signal</keyword>
<keyword evidence="4" id="KW-1185">Reference proteome</keyword>
<dbReference type="InterPro" id="IPR011050">
    <property type="entry name" value="Pectin_lyase_fold/virulence"/>
</dbReference>
<feature type="chain" id="PRO_5004631293" evidence="1">
    <location>
        <begin position="22"/>
        <end position="603"/>
    </location>
</feature>
<evidence type="ECO:0000313" key="3">
    <source>
        <dbReference type="EMBL" id="ERJ97780.1"/>
    </source>
</evidence>
<dbReference type="Pfam" id="PF16315">
    <property type="entry name" value="DUF4955"/>
    <property type="match status" value="1"/>
</dbReference>
<feature type="domain" description="DUF4955" evidence="2">
    <location>
        <begin position="401"/>
        <end position="551"/>
    </location>
</feature>
<name>U2L089_9BACT</name>